<dbReference type="Proteomes" id="UP000699462">
    <property type="component" value="Unassembled WGS sequence"/>
</dbReference>
<dbReference type="SUPFAM" id="SSF53448">
    <property type="entry name" value="Nucleotide-diphospho-sugar transferases"/>
    <property type="match status" value="1"/>
</dbReference>
<dbReference type="PANTHER" id="PTHR19300">
    <property type="entry name" value="BETA-1,4-GALACTOSYLTRANSFERASE"/>
    <property type="match status" value="1"/>
</dbReference>
<comment type="similarity">
    <text evidence="3 11">Belongs to the glycosyltransferase 7 family.</text>
</comment>
<feature type="transmembrane region" description="Helical" evidence="11">
    <location>
        <begin position="7"/>
        <end position="25"/>
    </location>
</feature>
<comment type="pathway">
    <text evidence="2 11">Protein modification; protein glycosylation.</text>
</comment>
<gene>
    <name evidence="14" type="ORF">P879_06568</name>
</gene>
<keyword evidence="9 11" id="KW-0472">Membrane</keyword>
<feature type="domain" description="Galactosyltransferase C-terminal" evidence="12">
    <location>
        <begin position="228"/>
        <end position="303"/>
    </location>
</feature>
<dbReference type="InterPro" id="IPR027791">
    <property type="entry name" value="Galactosyl_T_C"/>
</dbReference>
<dbReference type="OrthoDB" id="10016069at2759"/>
<evidence type="ECO:0000256" key="6">
    <source>
        <dbReference type="ARBA" id="ARBA00022692"/>
    </source>
</evidence>
<keyword evidence="10 11" id="KW-0325">Glycoprotein</keyword>
<organism evidence="14 15">
    <name type="scientific">Paragonimus westermani</name>
    <dbReference type="NCBI Taxonomy" id="34504"/>
    <lineage>
        <taxon>Eukaryota</taxon>
        <taxon>Metazoa</taxon>
        <taxon>Spiralia</taxon>
        <taxon>Lophotrochozoa</taxon>
        <taxon>Platyhelminthes</taxon>
        <taxon>Trematoda</taxon>
        <taxon>Digenea</taxon>
        <taxon>Plagiorchiida</taxon>
        <taxon>Troglotremata</taxon>
        <taxon>Troglotrematidae</taxon>
        <taxon>Paragonimus</taxon>
    </lineage>
</organism>
<evidence type="ECO:0000256" key="9">
    <source>
        <dbReference type="ARBA" id="ARBA00023136"/>
    </source>
</evidence>
<dbReference type="GO" id="GO:0008378">
    <property type="term" value="F:galactosyltransferase activity"/>
    <property type="evidence" value="ECO:0007669"/>
    <property type="project" value="TreeGrafter"/>
</dbReference>
<dbReference type="GO" id="GO:0005794">
    <property type="term" value="C:Golgi apparatus"/>
    <property type="evidence" value="ECO:0007669"/>
    <property type="project" value="TreeGrafter"/>
</dbReference>
<dbReference type="GO" id="GO:0033842">
    <property type="term" value="F:N-acetyl-beta-glucosaminyl-derivative 4-beta-N-acetylgalactosaminyltransferase activity"/>
    <property type="evidence" value="ECO:0007669"/>
    <property type="project" value="TreeGrafter"/>
</dbReference>
<comment type="function">
    <text evidence="11">Catalyses the transfer of galactose onto proteins or lipids.</text>
</comment>
<dbReference type="EC" id="2.4.1.-" evidence="11"/>
<keyword evidence="7 11" id="KW-0735">Signal-anchor</keyword>
<dbReference type="EMBL" id="JTDF01001848">
    <property type="protein sequence ID" value="KAF8569457.1"/>
    <property type="molecule type" value="Genomic_DNA"/>
</dbReference>
<evidence type="ECO:0000313" key="15">
    <source>
        <dbReference type="Proteomes" id="UP000699462"/>
    </source>
</evidence>
<dbReference type="GO" id="GO:0005975">
    <property type="term" value="P:carbohydrate metabolic process"/>
    <property type="evidence" value="ECO:0007669"/>
    <property type="project" value="InterPro"/>
</dbReference>
<dbReference type="GO" id="GO:0016020">
    <property type="term" value="C:membrane"/>
    <property type="evidence" value="ECO:0007669"/>
    <property type="project" value="UniProtKB-SubCell"/>
</dbReference>
<dbReference type="PRINTS" id="PR02050">
    <property type="entry name" value="B14GALTRFASE"/>
</dbReference>
<protein>
    <recommendedName>
        <fullName evidence="11">Beta-1,4-galactosyltransferase</fullName>
        <ecNumber evidence="11">2.4.1.-</ecNumber>
    </recommendedName>
</protein>
<name>A0A8T0DRT4_9TREM</name>
<dbReference type="AlphaFoldDB" id="A0A8T0DRT4"/>
<dbReference type="Pfam" id="PF13733">
    <property type="entry name" value="Glyco_transf_7N"/>
    <property type="match status" value="1"/>
</dbReference>
<keyword evidence="15" id="KW-1185">Reference proteome</keyword>
<feature type="domain" description="Galactosyltransferase N-terminal" evidence="13">
    <location>
        <begin position="131"/>
        <end position="219"/>
    </location>
</feature>
<dbReference type="PANTHER" id="PTHR19300:SF57">
    <property type="entry name" value="BETA-1,4-N-ACETYLGALACTOSAMINYLTRANSFERASE"/>
    <property type="match status" value="1"/>
</dbReference>
<evidence type="ECO:0000256" key="5">
    <source>
        <dbReference type="ARBA" id="ARBA00022679"/>
    </source>
</evidence>
<keyword evidence="5 11" id="KW-0808">Transferase</keyword>
<evidence type="ECO:0000256" key="2">
    <source>
        <dbReference type="ARBA" id="ARBA00004922"/>
    </source>
</evidence>
<sequence length="360" mass="41499">MMRFSRLGIILLVICGTFYILVRFFQRTVVVHTITQQPIRIQKLQLLKRGQYVGIPGQKTCQDICQALPINLTESEENLTPVGNLSLNKDKLMNLTLAKVLLMSSPHVFGGSWTFRDPNLTRSNVCNITFVSSVAIVIPIRNRWHQVPALLHTLIPLLRKQRVCYRIFLIEQADQGPFNRAKLFNVGFMEAADRFEFRCVIFHDVDLVPINDLNPYGCDEQTDKYVVHLGVGLDVRKFRLNYRSLIGGVLKMSNAHFVEVNGYSNLYWDWGQEDDDMEKRLTAKRIPYVHMNSSIARYMTMCHTKQPRRNIHLHLRLLRTSRLRIASDGLTSLKYSVLLVNESAVFTHILVDIRDSELNG</sequence>
<evidence type="ECO:0000256" key="11">
    <source>
        <dbReference type="RuleBase" id="RU368121"/>
    </source>
</evidence>
<dbReference type="InterPro" id="IPR029044">
    <property type="entry name" value="Nucleotide-diphossugar_trans"/>
</dbReference>
<evidence type="ECO:0000256" key="10">
    <source>
        <dbReference type="ARBA" id="ARBA00023180"/>
    </source>
</evidence>
<dbReference type="Gene3D" id="3.90.550.10">
    <property type="entry name" value="Spore Coat Polysaccharide Biosynthesis Protein SpsA, Chain A"/>
    <property type="match status" value="1"/>
</dbReference>
<dbReference type="InterPro" id="IPR003859">
    <property type="entry name" value="Galactosyl_T"/>
</dbReference>
<evidence type="ECO:0000313" key="14">
    <source>
        <dbReference type="EMBL" id="KAF8569457.1"/>
    </source>
</evidence>
<comment type="subcellular location">
    <subcellularLocation>
        <location evidence="1">Membrane</location>
        <topology evidence="1">Single-pass type II membrane protein</topology>
    </subcellularLocation>
</comment>
<evidence type="ECO:0000259" key="12">
    <source>
        <dbReference type="Pfam" id="PF02709"/>
    </source>
</evidence>
<dbReference type="GO" id="GO:0006688">
    <property type="term" value="P:glycosphingolipid biosynthetic process"/>
    <property type="evidence" value="ECO:0007669"/>
    <property type="project" value="TreeGrafter"/>
</dbReference>
<accession>A0A8T0DRT4</accession>
<evidence type="ECO:0000256" key="1">
    <source>
        <dbReference type="ARBA" id="ARBA00004606"/>
    </source>
</evidence>
<keyword evidence="6 11" id="KW-0812">Transmembrane</keyword>
<comment type="caution">
    <text evidence="14">The sequence shown here is derived from an EMBL/GenBank/DDBJ whole genome shotgun (WGS) entry which is preliminary data.</text>
</comment>
<evidence type="ECO:0000256" key="8">
    <source>
        <dbReference type="ARBA" id="ARBA00022989"/>
    </source>
</evidence>
<keyword evidence="8 11" id="KW-1133">Transmembrane helix</keyword>
<evidence type="ECO:0000256" key="3">
    <source>
        <dbReference type="ARBA" id="ARBA00005735"/>
    </source>
</evidence>
<proteinExistence type="inferred from homology"/>
<dbReference type="InterPro" id="IPR027995">
    <property type="entry name" value="Galactosyl_T_N"/>
</dbReference>
<dbReference type="Pfam" id="PF02709">
    <property type="entry name" value="Glyco_transf_7C"/>
    <property type="match status" value="1"/>
</dbReference>
<evidence type="ECO:0000259" key="13">
    <source>
        <dbReference type="Pfam" id="PF13733"/>
    </source>
</evidence>
<keyword evidence="4 11" id="KW-0328">Glycosyltransferase</keyword>
<evidence type="ECO:0000256" key="7">
    <source>
        <dbReference type="ARBA" id="ARBA00022968"/>
    </source>
</evidence>
<reference evidence="14 15" key="1">
    <citation type="submission" date="2019-07" db="EMBL/GenBank/DDBJ databases">
        <title>Annotation for the trematode Paragonimus westermani.</title>
        <authorList>
            <person name="Choi Y.-J."/>
        </authorList>
    </citation>
    <scope>NUCLEOTIDE SEQUENCE [LARGE SCALE GENOMIC DNA]</scope>
    <source>
        <strain evidence="14">180907_Pwestermani</strain>
    </source>
</reference>
<evidence type="ECO:0000256" key="4">
    <source>
        <dbReference type="ARBA" id="ARBA00022676"/>
    </source>
</evidence>